<accession>A0A1H0JAP2</accession>
<sequence length="180" mass="18961">MLRPEPGSGAIRMAFMARIWTMTLALAALAACALDEPGSARSYVAGWTWPAEGTYFSSTRACTVAVFQLDMAALRPAARRVYDLRQGIALLRQGRAVAFADTRTSPDAVAQGVMSADLHTGLGMLASVTGARACMSDAVARGVQRLLTAQGAVTVYDPGENAVVFLDFGSRLAVFLRAGS</sequence>
<evidence type="ECO:0008006" key="4">
    <source>
        <dbReference type="Google" id="ProtNLM"/>
    </source>
</evidence>
<reference evidence="2 3" key="1">
    <citation type="submission" date="2016-11" db="EMBL/GenBank/DDBJ databases">
        <authorList>
            <person name="Varghese N."/>
            <person name="Submissions S."/>
        </authorList>
    </citation>
    <scope>NUCLEOTIDE SEQUENCE [LARGE SCALE GENOMIC DNA]</scope>
    <source>
        <strain evidence="2 3">DSM 29620</strain>
    </source>
</reference>
<keyword evidence="1" id="KW-0732">Signal</keyword>
<dbReference type="OrthoDB" id="7870860at2"/>
<organism evidence="2 3">
    <name type="scientific">Lutimaribacter pacificus</name>
    <dbReference type="NCBI Taxonomy" id="391948"/>
    <lineage>
        <taxon>Bacteria</taxon>
        <taxon>Pseudomonadati</taxon>
        <taxon>Pseudomonadota</taxon>
        <taxon>Alphaproteobacteria</taxon>
        <taxon>Rhodobacterales</taxon>
        <taxon>Roseobacteraceae</taxon>
        <taxon>Lutimaribacter</taxon>
    </lineage>
</organism>
<name>A0A1H0JAP2_9RHOB</name>
<keyword evidence="3" id="KW-1185">Reference proteome</keyword>
<dbReference type="PROSITE" id="PS51257">
    <property type="entry name" value="PROKAR_LIPOPROTEIN"/>
    <property type="match status" value="1"/>
</dbReference>
<feature type="chain" id="PRO_5015064722" description="Lipoprotein" evidence="1">
    <location>
        <begin position="28"/>
        <end position="180"/>
    </location>
</feature>
<dbReference type="Proteomes" id="UP000324252">
    <property type="component" value="Unassembled WGS sequence"/>
</dbReference>
<evidence type="ECO:0000256" key="1">
    <source>
        <dbReference type="SAM" id="SignalP"/>
    </source>
</evidence>
<dbReference type="EMBL" id="FQZZ01000003">
    <property type="protein sequence ID" value="SHK12397.1"/>
    <property type="molecule type" value="Genomic_DNA"/>
</dbReference>
<feature type="signal peptide" evidence="1">
    <location>
        <begin position="1"/>
        <end position="27"/>
    </location>
</feature>
<dbReference type="AlphaFoldDB" id="A0A1H0JAP2"/>
<gene>
    <name evidence="2" type="ORF">SAMN05444142_103343</name>
</gene>
<evidence type="ECO:0000313" key="2">
    <source>
        <dbReference type="EMBL" id="SHK12397.1"/>
    </source>
</evidence>
<dbReference type="RefSeq" id="WP_149788794.1">
    <property type="nucleotide sequence ID" value="NZ_FNIO01000005.1"/>
</dbReference>
<evidence type="ECO:0000313" key="3">
    <source>
        <dbReference type="Proteomes" id="UP000324252"/>
    </source>
</evidence>
<protein>
    <recommendedName>
        <fullName evidence="4">Lipoprotein</fullName>
    </recommendedName>
</protein>
<proteinExistence type="predicted"/>